<keyword evidence="3" id="KW-1185">Reference proteome</keyword>
<feature type="coiled-coil region" evidence="1">
    <location>
        <begin position="214"/>
        <end position="295"/>
    </location>
</feature>
<comment type="caution">
    <text evidence="2">The sequence shown here is derived from an EMBL/GenBank/DDBJ whole genome shotgun (WGS) entry which is preliminary data.</text>
</comment>
<protein>
    <submittedName>
        <fullName evidence="2">Uncharacterized protein</fullName>
    </submittedName>
</protein>
<name>A0A8T0ISP9_CERPU</name>
<accession>A0A8T0ISP9</accession>
<proteinExistence type="predicted"/>
<gene>
    <name evidence="2" type="ORF">KC19_2G113600</name>
</gene>
<dbReference type="AlphaFoldDB" id="A0A8T0ISP9"/>
<evidence type="ECO:0000313" key="3">
    <source>
        <dbReference type="Proteomes" id="UP000822688"/>
    </source>
</evidence>
<feature type="coiled-coil region" evidence="1">
    <location>
        <begin position="322"/>
        <end position="349"/>
    </location>
</feature>
<evidence type="ECO:0000256" key="1">
    <source>
        <dbReference type="SAM" id="Coils"/>
    </source>
</evidence>
<organism evidence="2 3">
    <name type="scientific">Ceratodon purpureus</name>
    <name type="common">Fire moss</name>
    <name type="synonym">Dicranum purpureum</name>
    <dbReference type="NCBI Taxonomy" id="3225"/>
    <lineage>
        <taxon>Eukaryota</taxon>
        <taxon>Viridiplantae</taxon>
        <taxon>Streptophyta</taxon>
        <taxon>Embryophyta</taxon>
        <taxon>Bryophyta</taxon>
        <taxon>Bryophytina</taxon>
        <taxon>Bryopsida</taxon>
        <taxon>Dicranidae</taxon>
        <taxon>Pseudoditrichales</taxon>
        <taxon>Ditrichaceae</taxon>
        <taxon>Ceratodon</taxon>
    </lineage>
</organism>
<evidence type="ECO:0000313" key="2">
    <source>
        <dbReference type="EMBL" id="KAG0586744.1"/>
    </source>
</evidence>
<keyword evidence="1" id="KW-0175">Coiled coil</keyword>
<reference evidence="2" key="1">
    <citation type="submission" date="2020-06" db="EMBL/GenBank/DDBJ databases">
        <title>WGS assembly of Ceratodon purpureus strain R40.</title>
        <authorList>
            <person name="Carey S.B."/>
            <person name="Jenkins J."/>
            <person name="Shu S."/>
            <person name="Lovell J.T."/>
            <person name="Sreedasyam A."/>
            <person name="Maumus F."/>
            <person name="Tiley G.P."/>
            <person name="Fernandez-Pozo N."/>
            <person name="Barry K."/>
            <person name="Chen C."/>
            <person name="Wang M."/>
            <person name="Lipzen A."/>
            <person name="Daum C."/>
            <person name="Saski C.A."/>
            <person name="Payton A.C."/>
            <person name="Mcbreen J.C."/>
            <person name="Conrad R.E."/>
            <person name="Kollar L.M."/>
            <person name="Olsson S."/>
            <person name="Huttunen S."/>
            <person name="Landis J.B."/>
            <person name="Wickett N.J."/>
            <person name="Johnson M.G."/>
            <person name="Rensing S.A."/>
            <person name="Grimwood J."/>
            <person name="Schmutz J."/>
            <person name="Mcdaniel S.F."/>
        </authorList>
    </citation>
    <scope>NUCLEOTIDE SEQUENCE</scope>
    <source>
        <strain evidence="2">R40</strain>
    </source>
</reference>
<dbReference type="Proteomes" id="UP000822688">
    <property type="component" value="Chromosome 2"/>
</dbReference>
<sequence length="350" mass="40274">MVTPQESQISRYDQLKESVRVLRQQVRGSCRGASRKSQKSLHNGCSALVTPASAPHEGDETGYCIPCDGSMTPRDGFDVIDPEESFSMQHLRLQFKIELQEKREEIKKLIANQRGKSQQIENLENEHKVQRRKLEARIEHQSEKICALEAQLSNRITLHQQELQAQAYAFAAQLRKCENEKCQQLVAVRMEHAATLASTEDHHRAELSQAQVIYVLSLKRAEDAEAKAKALEAEVVALKQRFTDTQELIMKKDEECSMKMDRMKAVYEDQVQDLRSRLKKEKVELERVKEDLTKQHTLELQSYKMQKAREIDQVSERVRAAVKIKDASIAQLKEELAKQQEQASFLLDFS</sequence>
<feature type="coiled-coil region" evidence="1">
    <location>
        <begin position="92"/>
        <end position="144"/>
    </location>
</feature>
<dbReference type="EMBL" id="CM026422">
    <property type="protein sequence ID" value="KAG0586744.1"/>
    <property type="molecule type" value="Genomic_DNA"/>
</dbReference>